<dbReference type="InterPro" id="IPR042266">
    <property type="entry name" value="PPPDE_sf"/>
</dbReference>
<evidence type="ECO:0000256" key="3">
    <source>
        <dbReference type="ARBA" id="ARBA00022801"/>
    </source>
</evidence>
<dbReference type="Gene3D" id="3.90.1720.30">
    <property type="entry name" value="PPPDE domains"/>
    <property type="match status" value="1"/>
</dbReference>
<dbReference type="EMBL" id="GHWJ01006834">
    <property type="protein sequence ID" value="NOV39571.1"/>
    <property type="molecule type" value="Transcribed_RNA"/>
</dbReference>
<dbReference type="PROSITE" id="PS51858">
    <property type="entry name" value="PPPDE"/>
    <property type="match status" value="1"/>
</dbReference>
<dbReference type="Pfam" id="PF05903">
    <property type="entry name" value="Peptidase_C97"/>
    <property type="match status" value="1"/>
</dbReference>
<evidence type="ECO:0000256" key="1">
    <source>
        <dbReference type="ARBA" id="ARBA00008140"/>
    </source>
</evidence>
<reference evidence="6" key="1">
    <citation type="submission" date="2019-09" db="EMBL/GenBank/DDBJ databases">
        <title>Organ-specific transcriptomic study of the physiology of the cattle tick, Rhipicephalus microplus.</title>
        <authorList>
            <person name="Tirloni L."/>
            <person name="Braz G."/>
            <person name="Gandara A.C.P."/>
            <person name="Sabadin G.A."/>
            <person name="da Silva R.M."/>
            <person name="Guizzo M.G."/>
            <person name="Machado J.A."/>
            <person name="Costa E.P."/>
            <person name="Gomes H.F."/>
            <person name="Moraes J."/>
            <person name="Mota M.B.S."/>
            <person name="Mesquita R.D."/>
            <person name="Alvarenga P.H."/>
            <person name="Alves F."/>
            <person name="Seixas A."/>
            <person name="da Fonseca R.N."/>
            <person name="Fogaca A."/>
            <person name="Logullo C."/>
            <person name="Tanaka A."/>
            <person name="Daffre S."/>
            <person name="Termignoni C."/>
            <person name="Vaz I.S.Jr."/>
            <person name="Oliveira P.L."/>
            <person name="Ribeiro J.M."/>
        </authorList>
    </citation>
    <scope>NUCLEOTIDE SEQUENCE</scope>
    <source>
        <strain evidence="6">Porto Alegre</strain>
    </source>
</reference>
<evidence type="ECO:0000259" key="5">
    <source>
        <dbReference type="PROSITE" id="PS51858"/>
    </source>
</evidence>
<proteinExistence type="inferred from homology"/>
<organism evidence="6">
    <name type="scientific">Rhipicephalus microplus</name>
    <name type="common">Cattle tick</name>
    <name type="synonym">Boophilus microplus</name>
    <dbReference type="NCBI Taxonomy" id="6941"/>
    <lineage>
        <taxon>Eukaryota</taxon>
        <taxon>Metazoa</taxon>
        <taxon>Ecdysozoa</taxon>
        <taxon>Arthropoda</taxon>
        <taxon>Chelicerata</taxon>
        <taxon>Arachnida</taxon>
        <taxon>Acari</taxon>
        <taxon>Parasitiformes</taxon>
        <taxon>Ixodida</taxon>
        <taxon>Ixodoidea</taxon>
        <taxon>Ixodidae</taxon>
        <taxon>Rhipicephalinae</taxon>
        <taxon>Rhipicephalus</taxon>
        <taxon>Boophilus</taxon>
    </lineage>
</organism>
<dbReference type="GO" id="GO:0070646">
    <property type="term" value="P:protein modification by small protein removal"/>
    <property type="evidence" value="ECO:0007669"/>
    <property type="project" value="TreeGrafter"/>
</dbReference>
<dbReference type="VEuPathDB" id="VectorBase:LOC119181753"/>
<feature type="region of interest" description="Disordered" evidence="4">
    <location>
        <begin position="164"/>
        <end position="183"/>
    </location>
</feature>
<evidence type="ECO:0000256" key="4">
    <source>
        <dbReference type="SAM" id="MobiDB-lite"/>
    </source>
</evidence>
<comment type="similarity">
    <text evidence="1">Belongs to the DeSI family.</text>
</comment>
<dbReference type="GO" id="GO:0006508">
    <property type="term" value="P:proteolysis"/>
    <property type="evidence" value="ECO:0007669"/>
    <property type="project" value="UniProtKB-KW"/>
</dbReference>
<dbReference type="GO" id="GO:0008233">
    <property type="term" value="F:peptidase activity"/>
    <property type="evidence" value="ECO:0007669"/>
    <property type="project" value="UniProtKB-KW"/>
</dbReference>
<keyword evidence="2" id="KW-0645">Protease</keyword>
<dbReference type="InterPro" id="IPR008580">
    <property type="entry name" value="PPPDE_dom"/>
</dbReference>
<feature type="compositionally biased region" description="Basic and acidic residues" evidence="4">
    <location>
        <begin position="164"/>
        <end position="173"/>
    </location>
</feature>
<dbReference type="PANTHER" id="PTHR12378:SF7">
    <property type="entry name" value="DESUMOYLATING ISOPEPTIDASE 1"/>
    <property type="match status" value="1"/>
</dbReference>
<accession>A0A6M2D281</accession>
<dbReference type="AlphaFoldDB" id="A0A6M2D281"/>
<dbReference type="PANTHER" id="PTHR12378">
    <property type="entry name" value="DESUMOYLATING ISOPEPTIDASE"/>
    <property type="match status" value="1"/>
</dbReference>
<evidence type="ECO:0000256" key="2">
    <source>
        <dbReference type="ARBA" id="ARBA00022670"/>
    </source>
</evidence>
<dbReference type="SMART" id="SM01179">
    <property type="entry name" value="DUF862"/>
    <property type="match status" value="1"/>
</dbReference>
<evidence type="ECO:0000313" key="6">
    <source>
        <dbReference type="EMBL" id="NOV39571.1"/>
    </source>
</evidence>
<protein>
    <submittedName>
        <fullName evidence="6">Putative pppde peptidase domain protein ovary overexpressed</fullName>
    </submittedName>
</protein>
<keyword evidence="3" id="KW-0378">Hydrolase</keyword>
<name>A0A6M2D281_RHIMP</name>
<feature type="domain" description="PPPDE" evidence="5">
    <location>
        <begin position="13"/>
        <end position="155"/>
    </location>
</feature>
<sequence length="183" mass="20508">MASASRGRAESVSEVLLYVYDLSNGMVEALSPALIGKELSGLWHTGIVLRGTEYYYGCLGVDSSPAGKTGLGDPHRVVSLGHTELPHDVCVEYIRDLARYSYRRSSYDLFRHNCNHFSEDLSLFLTGNSIPMDIRELPDDFLSTPMGNMMHSFQHISDEALKALEQHSDHEQQRNPQSPRPPQ</sequence>
<dbReference type="OrthoDB" id="21221at2759"/>